<keyword evidence="3" id="KW-1185">Reference proteome</keyword>
<dbReference type="SUPFAM" id="SSF56601">
    <property type="entry name" value="beta-lactamase/transpeptidase-like"/>
    <property type="match status" value="1"/>
</dbReference>
<dbReference type="Pfam" id="PF00144">
    <property type="entry name" value="Beta-lactamase"/>
    <property type="match status" value="1"/>
</dbReference>
<gene>
    <name evidence="2" type="ORF">NIES267_69560</name>
</gene>
<organism evidence="2 3">
    <name type="scientific">Calothrix parasitica NIES-267</name>
    <dbReference type="NCBI Taxonomy" id="1973488"/>
    <lineage>
        <taxon>Bacteria</taxon>
        <taxon>Bacillati</taxon>
        <taxon>Cyanobacteriota</taxon>
        <taxon>Cyanophyceae</taxon>
        <taxon>Nostocales</taxon>
        <taxon>Calotrichaceae</taxon>
        <taxon>Calothrix</taxon>
    </lineage>
</organism>
<feature type="domain" description="Beta-lactamase-related" evidence="1">
    <location>
        <begin position="55"/>
        <end position="372"/>
    </location>
</feature>
<dbReference type="EMBL" id="AP018227">
    <property type="protein sequence ID" value="BAY87434.1"/>
    <property type="molecule type" value="Genomic_DNA"/>
</dbReference>
<protein>
    <submittedName>
        <fullName evidence="2">Beta-lactamase</fullName>
    </submittedName>
</protein>
<reference evidence="2 3" key="1">
    <citation type="submission" date="2017-06" db="EMBL/GenBank/DDBJ databases">
        <title>Genome sequencing of cyanobaciteial culture collection at National Institute for Environmental Studies (NIES).</title>
        <authorList>
            <person name="Hirose Y."/>
            <person name="Shimura Y."/>
            <person name="Fujisawa T."/>
            <person name="Nakamura Y."/>
            <person name="Kawachi M."/>
        </authorList>
    </citation>
    <scope>NUCLEOTIDE SEQUENCE [LARGE SCALE GENOMIC DNA]</scope>
    <source>
        <strain evidence="2 3">NIES-267</strain>
    </source>
</reference>
<evidence type="ECO:0000313" key="3">
    <source>
        <dbReference type="Proteomes" id="UP000218418"/>
    </source>
</evidence>
<proteinExistence type="predicted"/>
<dbReference type="PANTHER" id="PTHR46825">
    <property type="entry name" value="D-ALANYL-D-ALANINE-CARBOXYPEPTIDASE/ENDOPEPTIDASE AMPH"/>
    <property type="match status" value="1"/>
</dbReference>
<dbReference type="InterPro" id="IPR050491">
    <property type="entry name" value="AmpC-like"/>
</dbReference>
<dbReference type="AlphaFoldDB" id="A0A1Z4M1R3"/>
<dbReference type="Proteomes" id="UP000218418">
    <property type="component" value="Chromosome"/>
</dbReference>
<dbReference type="Gene3D" id="3.40.710.10">
    <property type="entry name" value="DD-peptidase/beta-lactamase superfamily"/>
    <property type="match status" value="1"/>
</dbReference>
<accession>A0A1Z4M1R3</accession>
<dbReference type="OrthoDB" id="503788at2"/>
<sequence length="388" mass="43413">MIFKIKLLIAIAFIFSLFTILFAVKKENRKVELNETSSETFQVTSNKILNSKLQKALDKAVKKMKVPGAVMYISGQQETWVGASGFSNLKSKTSMKPNDRFGLASSSKTFVAVAVLQLVEQDKLDLDEAISNYLPQKVSKNIPYSNEITIRQLLNHTSGVVEYYDDKFHKLTYNRSRSQLWTATEAIELIYGRKPKAKPGKEYQYCDSNYILLEIIVEQITGKLLAEVIREQILNPLGLKNTFTELREQNFKSNVIGYSEGNKDGILYSHKDLNEGNGLGDGGLIASASDTAKFLNALLADKSLLSPKMLEEMLNSVSAEKDNGYGLGIAHFPTPFGKGIGHSGWAYGFVSLMLYFPDEDITAVVLVNKHQDVTQKILKRVLKIYLQN</sequence>
<name>A0A1Z4M1R3_9CYAN</name>
<dbReference type="InterPro" id="IPR001466">
    <property type="entry name" value="Beta-lactam-related"/>
</dbReference>
<dbReference type="PANTHER" id="PTHR46825:SF7">
    <property type="entry name" value="D-ALANYL-D-ALANINE CARBOXYPEPTIDASE"/>
    <property type="match status" value="1"/>
</dbReference>
<evidence type="ECO:0000259" key="1">
    <source>
        <dbReference type="Pfam" id="PF00144"/>
    </source>
</evidence>
<dbReference type="InterPro" id="IPR012338">
    <property type="entry name" value="Beta-lactam/transpept-like"/>
</dbReference>
<evidence type="ECO:0000313" key="2">
    <source>
        <dbReference type="EMBL" id="BAY87434.1"/>
    </source>
</evidence>